<organism evidence="1 2">
    <name type="scientific">Lecanicillium saksenae</name>
    <dbReference type="NCBI Taxonomy" id="468837"/>
    <lineage>
        <taxon>Eukaryota</taxon>
        <taxon>Fungi</taxon>
        <taxon>Dikarya</taxon>
        <taxon>Ascomycota</taxon>
        <taxon>Pezizomycotina</taxon>
        <taxon>Sordariomycetes</taxon>
        <taxon>Hypocreomycetidae</taxon>
        <taxon>Hypocreales</taxon>
        <taxon>Cordycipitaceae</taxon>
        <taxon>Lecanicillium</taxon>
    </lineage>
</organism>
<protein>
    <submittedName>
        <fullName evidence="1">Uncharacterized protein</fullName>
    </submittedName>
</protein>
<dbReference type="EMBL" id="JANAKD010000652">
    <property type="protein sequence ID" value="KAJ3491280.1"/>
    <property type="molecule type" value="Genomic_DNA"/>
</dbReference>
<name>A0ACC1QTA1_9HYPO</name>
<dbReference type="Proteomes" id="UP001148737">
    <property type="component" value="Unassembled WGS sequence"/>
</dbReference>
<accession>A0ACC1QTA1</accession>
<evidence type="ECO:0000313" key="2">
    <source>
        <dbReference type="Proteomes" id="UP001148737"/>
    </source>
</evidence>
<comment type="caution">
    <text evidence="1">The sequence shown here is derived from an EMBL/GenBank/DDBJ whole genome shotgun (WGS) entry which is preliminary data.</text>
</comment>
<reference evidence="1" key="1">
    <citation type="submission" date="2022-07" db="EMBL/GenBank/DDBJ databases">
        <title>Genome Sequence of Lecanicillium saksenae.</title>
        <authorList>
            <person name="Buettner E."/>
        </authorList>
    </citation>
    <scope>NUCLEOTIDE SEQUENCE</scope>
    <source>
        <strain evidence="1">VT-O1</strain>
    </source>
</reference>
<sequence length="248" mass="27753">MDENRASLLTAPMGMFLAWSASVFLIRVWAKLRTKTWGLDDYCLSLALITIVVQVACTYGALRLGYGRRLTTIEPDNRPALEKLLYTVDFLYVLALGFCRASAAFFISHMAHSGPQTGSARMLAAGSGVWAIASLFVVAFRGDVSRPWSTLDKPQPLYIRWLATEILGMVIELAIWFLSIHLVWSLQMTLRKRVYIVSAFGVKLFVFVFIGFRLAYLTPERNSDPTLTSIMPALFTQAVLHFSIIASD</sequence>
<keyword evidence="2" id="KW-1185">Reference proteome</keyword>
<gene>
    <name evidence="1" type="ORF">NLG97_g5626</name>
</gene>
<proteinExistence type="predicted"/>
<evidence type="ECO:0000313" key="1">
    <source>
        <dbReference type="EMBL" id="KAJ3491280.1"/>
    </source>
</evidence>